<reference evidence="2 3" key="1">
    <citation type="submission" date="2014-09" db="EMBL/GenBank/DDBJ databases">
        <authorList>
            <person name="Regsiter A."/>
        </authorList>
    </citation>
    <scope>NUCLEOTIDE SEQUENCE [LARGE SCALE GENOMIC DNA]</scope>
</reference>
<evidence type="ECO:0000256" key="1">
    <source>
        <dbReference type="SAM" id="MobiDB-lite"/>
    </source>
</evidence>
<organism evidence="2 3">
    <name type="scientific">Xanthomonas citri pv. citri</name>
    <dbReference type="NCBI Taxonomy" id="611301"/>
    <lineage>
        <taxon>Bacteria</taxon>
        <taxon>Pseudomonadati</taxon>
        <taxon>Pseudomonadota</taxon>
        <taxon>Gammaproteobacteria</taxon>
        <taxon>Lysobacterales</taxon>
        <taxon>Lysobacteraceae</taxon>
        <taxon>Xanthomonas</taxon>
    </lineage>
</organism>
<dbReference type="AlphaFoldDB" id="A0A0U5FB52"/>
<proteinExistence type="predicted"/>
<comment type="caution">
    <text evidence="2">The sequence shown here is derived from an EMBL/GenBank/DDBJ whole genome shotgun (WGS) entry which is preliminary data.</text>
</comment>
<protein>
    <submittedName>
        <fullName evidence="2">Uncharacterized protein</fullName>
    </submittedName>
</protein>
<name>A0A0U5FB52_XANCI</name>
<feature type="region of interest" description="Disordered" evidence="1">
    <location>
        <begin position="84"/>
        <end position="106"/>
    </location>
</feature>
<dbReference type="EMBL" id="CCXZ01000035">
    <property type="protein sequence ID" value="CEG14836.1"/>
    <property type="molecule type" value="Genomic_DNA"/>
</dbReference>
<evidence type="ECO:0000313" key="2">
    <source>
        <dbReference type="EMBL" id="CEG14836.1"/>
    </source>
</evidence>
<accession>A0A0U5FB52</accession>
<evidence type="ECO:0000313" key="3">
    <source>
        <dbReference type="Proteomes" id="UP000052230"/>
    </source>
</evidence>
<gene>
    <name evidence="2" type="ORF">XAC3562_130020</name>
</gene>
<keyword evidence="3" id="KW-1185">Reference proteome</keyword>
<sequence length="136" mass="14866">MWPQPEAAVIAARIDEVLGKQATQLIYLIAVSVLRVSCLRAQHLSSMDSVARHRTAERAFPIPPRRSANARTPDRSRHCIAKSSGRQVGHSLHRAVGSEQPGGRTRALNRSTHRTAVVQWVQPLAPCTAASKAHGR</sequence>
<dbReference type="Proteomes" id="UP000052230">
    <property type="component" value="Unassembled WGS sequence"/>
</dbReference>